<evidence type="ECO:0000256" key="3">
    <source>
        <dbReference type="ARBA" id="ARBA00047591"/>
    </source>
</evidence>
<evidence type="ECO:0000256" key="5">
    <source>
        <dbReference type="SAM" id="SignalP"/>
    </source>
</evidence>
<dbReference type="PANTHER" id="PTHR45856">
    <property type="entry name" value="ALPHA/BETA-HYDROLASES SUPERFAMILY PROTEIN"/>
    <property type="match status" value="1"/>
</dbReference>
<evidence type="ECO:0000313" key="8">
    <source>
        <dbReference type="Proteomes" id="UP000283269"/>
    </source>
</evidence>
<gene>
    <name evidence="7" type="ORF">CVT25_003145</name>
</gene>
<keyword evidence="1" id="KW-1015">Disulfide bond</keyword>
<feature type="signal peptide" evidence="5">
    <location>
        <begin position="1"/>
        <end position="23"/>
    </location>
</feature>
<comment type="catalytic activity">
    <reaction evidence="3">
        <text>a diacylglycerol + H2O = a monoacylglycerol + a fatty acid + H(+)</text>
        <dbReference type="Rhea" id="RHEA:32731"/>
        <dbReference type="ChEBI" id="CHEBI:15377"/>
        <dbReference type="ChEBI" id="CHEBI:15378"/>
        <dbReference type="ChEBI" id="CHEBI:17408"/>
        <dbReference type="ChEBI" id="CHEBI:18035"/>
        <dbReference type="ChEBI" id="CHEBI:28868"/>
    </reaction>
</comment>
<comment type="similarity">
    <text evidence="2">Belongs to the AB hydrolase superfamily. Lipase family. Class 3 subfamily.</text>
</comment>
<dbReference type="Gene3D" id="3.40.50.1820">
    <property type="entry name" value="alpha/beta hydrolase"/>
    <property type="match status" value="1"/>
</dbReference>
<comment type="catalytic activity">
    <reaction evidence="4">
        <text>a monoacylglycerol + H2O = glycerol + a fatty acid + H(+)</text>
        <dbReference type="Rhea" id="RHEA:15245"/>
        <dbReference type="ChEBI" id="CHEBI:15377"/>
        <dbReference type="ChEBI" id="CHEBI:15378"/>
        <dbReference type="ChEBI" id="CHEBI:17408"/>
        <dbReference type="ChEBI" id="CHEBI:17754"/>
        <dbReference type="ChEBI" id="CHEBI:28868"/>
    </reaction>
</comment>
<evidence type="ECO:0000313" key="7">
    <source>
        <dbReference type="EMBL" id="PPQ79791.1"/>
    </source>
</evidence>
<reference evidence="7 8" key="1">
    <citation type="journal article" date="2018" name="Evol. Lett.">
        <title>Horizontal gene cluster transfer increased hallucinogenic mushroom diversity.</title>
        <authorList>
            <person name="Reynolds H.T."/>
            <person name="Vijayakumar V."/>
            <person name="Gluck-Thaler E."/>
            <person name="Korotkin H.B."/>
            <person name="Matheny P.B."/>
            <person name="Slot J.C."/>
        </authorList>
    </citation>
    <scope>NUCLEOTIDE SEQUENCE [LARGE SCALE GENOMIC DNA]</scope>
    <source>
        <strain evidence="7 8">2631</strain>
    </source>
</reference>
<sequence length="332" mass="35127">MPSTSLINATAFFFLSFLSYAAATPTPSAILARQAEAISPLTKAQISALKPFTYFAGAAYCTPAQTAKWNCGACKANKDFIPIASGGDGSTVQYWYVGYSPSQASVIVGHQGTNTSDFNADITDTQIAMTQLDPTLFPGVNPAVEVHSGFASVQVKSAKAILKAVKSGISAHSAKKVTLVGHSLGAALALLDGIYLPLHISGVTFRVVGYGMPRVCTYNVVSSPIPLLILRVGNQNFAKYVDNHLKQLTRINNKEDPVPTLPGTPSSPALTRIYLGFHHASGEVHITDNNQWLSCPGQDNPSTQCSTGDVPNIFAGNVADHHGPYDGVNMDC</sequence>
<proteinExistence type="inferred from homology"/>
<dbReference type="InterPro" id="IPR051218">
    <property type="entry name" value="Sec_MonoDiacylglyc_Lipase"/>
</dbReference>
<evidence type="ECO:0000256" key="1">
    <source>
        <dbReference type="ARBA" id="ARBA00023157"/>
    </source>
</evidence>
<protein>
    <recommendedName>
        <fullName evidence="6">Fungal lipase-type domain-containing protein</fullName>
    </recommendedName>
</protein>
<dbReference type="InterPro" id="IPR029058">
    <property type="entry name" value="AB_hydrolase_fold"/>
</dbReference>
<name>A0A409WMT8_PSICY</name>
<dbReference type="Pfam" id="PF01764">
    <property type="entry name" value="Lipase_3"/>
    <property type="match status" value="2"/>
</dbReference>
<dbReference type="OrthoDB" id="426718at2759"/>
<keyword evidence="8" id="KW-1185">Reference proteome</keyword>
<dbReference type="GO" id="GO:0006629">
    <property type="term" value="P:lipid metabolic process"/>
    <property type="evidence" value="ECO:0007669"/>
    <property type="project" value="InterPro"/>
</dbReference>
<evidence type="ECO:0000256" key="2">
    <source>
        <dbReference type="ARBA" id="ARBA00043996"/>
    </source>
</evidence>
<dbReference type="SUPFAM" id="SSF53474">
    <property type="entry name" value="alpha/beta-Hydrolases"/>
    <property type="match status" value="1"/>
</dbReference>
<dbReference type="InParanoid" id="A0A409WMT8"/>
<feature type="chain" id="PRO_5019205147" description="Fungal lipase-type domain-containing protein" evidence="5">
    <location>
        <begin position="24"/>
        <end position="332"/>
    </location>
</feature>
<dbReference type="CDD" id="cd00519">
    <property type="entry name" value="Lipase_3"/>
    <property type="match status" value="1"/>
</dbReference>
<dbReference type="AlphaFoldDB" id="A0A409WMT8"/>
<keyword evidence="5" id="KW-0732">Signal</keyword>
<dbReference type="EMBL" id="NHYD01003362">
    <property type="protein sequence ID" value="PPQ79791.1"/>
    <property type="molecule type" value="Genomic_DNA"/>
</dbReference>
<dbReference type="PANTHER" id="PTHR45856:SF25">
    <property type="entry name" value="FUNGAL LIPASE-LIKE DOMAIN-CONTAINING PROTEIN"/>
    <property type="match status" value="1"/>
</dbReference>
<dbReference type="Proteomes" id="UP000283269">
    <property type="component" value="Unassembled WGS sequence"/>
</dbReference>
<evidence type="ECO:0000256" key="4">
    <source>
        <dbReference type="ARBA" id="ARBA00048461"/>
    </source>
</evidence>
<comment type="caution">
    <text evidence="7">The sequence shown here is derived from an EMBL/GenBank/DDBJ whole genome shotgun (WGS) entry which is preliminary data.</text>
</comment>
<organism evidence="7 8">
    <name type="scientific">Psilocybe cyanescens</name>
    <dbReference type="NCBI Taxonomy" id="93625"/>
    <lineage>
        <taxon>Eukaryota</taxon>
        <taxon>Fungi</taxon>
        <taxon>Dikarya</taxon>
        <taxon>Basidiomycota</taxon>
        <taxon>Agaricomycotina</taxon>
        <taxon>Agaricomycetes</taxon>
        <taxon>Agaricomycetidae</taxon>
        <taxon>Agaricales</taxon>
        <taxon>Agaricineae</taxon>
        <taxon>Strophariaceae</taxon>
        <taxon>Psilocybe</taxon>
    </lineage>
</organism>
<dbReference type="InterPro" id="IPR002921">
    <property type="entry name" value="Fungal_lipase-type"/>
</dbReference>
<evidence type="ECO:0000259" key="6">
    <source>
        <dbReference type="Pfam" id="PF01764"/>
    </source>
</evidence>
<feature type="domain" description="Fungal lipase-type" evidence="6">
    <location>
        <begin position="111"/>
        <end position="219"/>
    </location>
</feature>
<accession>A0A409WMT8</accession>
<feature type="domain" description="Fungal lipase-type" evidence="6">
    <location>
        <begin position="231"/>
        <end position="263"/>
    </location>
</feature>